<keyword evidence="2" id="KW-1185">Reference proteome</keyword>
<name>A0ABQ9HJQ0_9NEOP</name>
<dbReference type="Proteomes" id="UP001159363">
    <property type="component" value="Chromosome 4"/>
</dbReference>
<comment type="caution">
    <text evidence="1">The sequence shown here is derived from an EMBL/GenBank/DDBJ whole genome shotgun (WGS) entry which is preliminary data.</text>
</comment>
<gene>
    <name evidence="1" type="ORF">PR048_016406</name>
</gene>
<protein>
    <submittedName>
        <fullName evidence="1">Uncharacterized protein</fullName>
    </submittedName>
</protein>
<evidence type="ECO:0000313" key="2">
    <source>
        <dbReference type="Proteomes" id="UP001159363"/>
    </source>
</evidence>
<dbReference type="EMBL" id="JARBHB010000005">
    <property type="protein sequence ID" value="KAJ8884549.1"/>
    <property type="molecule type" value="Genomic_DNA"/>
</dbReference>
<proteinExistence type="predicted"/>
<reference evidence="1 2" key="1">
    <citation type="submission" date="2023-02" db="EMBL/GenBank/DDBJ databases">
        <title>LHISI_Scaffold_Assembly.</title>
        <authorList>
            <person name="Stuart O.P."/>
            <person name="Cleave R."/>
            <person name="Magrath M.J.L."/>
            <person name="Mikheyev A.S."/>
        </authorList>
    </citation>
    <scope>NUCLEOTIDE SEQUENCE [LARGE SCALE GENOMIC DNA]</scope>
    <source>
        <strain evidence="1">Daus_M_001</strain>
        <tissue evidence="1">Leg muscle</tissue>
    </source>
</reference>
<organism evidence="1 2">
    <name type="scientific">Dryococelus australis</name>
    <dbReference type="NCBI Taxonomy" id="614101"/>
    <lineage>
        <taxon>Eukaryota</taxon>
        <taxon>Metazoa</taxon>
        <taxon>Ecdysozoa</taxon>
        <taxon>Arthropoda</taxon>
        <taxon>Hexapoda</taxon>
        <taxon>Insecta</taxon>
        <taxon>Pterygota</taxon>
        <taxon>Neoptera</taxon>
        <taxon>Polyneoptera</taxon>
        <taxon>Phasmatodea</taxon>
        <taxon>Verophasmatodea</taxon>
        <taxon>Anareolatae</taxon>
        <taxon>Phasmatidae</taxon>
        <taxon>Eurycanthinae</taxon>
        <taxon>Dryococelus</taxon>
    </lineage>
</organism>
<evidence type="ECO:0000313" key="1">
    <source>
        <dbReference type="EMBL" id="KAJ8884549.1"/>
    </source>
</evidence>
<accession>A0ABQ9HJQ0</accession>
<sequence>MQLYKFYKDDWCTNRGVEPLSSSTFSQVFEEHNLSLYRLKKDECDRCATFKFGNLLQDQEAREETDYDKVSEECIYTMDLQSLWLCPRSNVSSLYNITKLTVHNFTIFDLKSHYGYCFLWNETKGGLAANALSTIITSFVRSQLPSPDNANILILYSDADYVHACRSAKKNPRPYVVKYVNHEYFKQFDQHHLPGRKAGEPAVTDLRALRYCPNGNIFYKLRF</sequence>